<dbReference type="PANTHER" id="PTHR30055:SF226">
    <property type="entry name" value="HTH-TYPE TRANSCRIPTIONAL REGULATOR PKSA"/>
    <property type="match status" value="1"/>
</dbReference>
<dbReference type="KEGG" id="wdi:H9L19_03545"/>
<feature type="domain" description="HTH tetR-type" evidence="3">
    <location>
        <begin position="3"/>
        <end position="63"/>
    </location>
</feature>
<proteinExistence type="predicted"/>
<dbReference type="EMBL" id="CP060724">
    <property type="protein sequence ID" value="QNN75941.1"/>
    <property type="molecule type" value="Genomic_DNA"/>
</dbReference>
<protein>
    <submittedName>
        <fullName evidence="4">TetR/AcrR family transcriptional regulator</fullName>
    </submittedName>
</protein>
<evidence type="ECO:0000256" key="1">
    <source>
        <dbReference type="ARBA" id="ARBA00023125"/>
    </source>
</evidence>
<dbReference type="InterPro" id="IPR009057">
    <property type="entry name" value="Homeodomain-like_sf"/>
</dbReference>
<organism evidence="4 5">
    <name type="scientific">Weissella diestrammenae</name>
    <dbReference type="NCBI Taxonomy" id="1162633"/>
    <lineage>
        <taxon>Bacteria</taxon>
        <taxon>Bacillati</taxon>
        <taxon>Bacillota</taxon>
        <taxon>Bacilli</taxon>
        <taxon>Lactobacillales</taxon>
        <taxon>Lactobacillaceae</taxon>
        <taxon>Weissella</taxon>
    </lineage>
</organism>
<dbReference type="AlphaFoldDB" id="A0A7G9T766"/>
<dbReference type="RefSeq" id="WP_187529769.1">
    <property type="nucleotide sequence ID" value="NZ_CP060724.1"/>
</dbReference>
<evidence type="ECO:0000256" key="2">
    <source>
        <dbReference type="PROSITE-ProRule" id="PRU00335"/>
    </source>
</evidence>
<reference evidence="4 5" key="1">
    <citation type="submission" date="2020-08" db="EMBL/GenBank/DDBJ databases">
        <title>Genome sequence of Weissella diestrammenae KACC 16890T.</title>
        <authorList>
            <person name="Hyun D.-W."/>
            <person name="Bae J.-W."/>
        </authorList>
    </citation>
    <scope>NUCLEOTIDE SEQUENCE [LARGE SCALE GENOMIC DNA]</scope>
    <source>
        <strain evidence="4 5">KACC 16890</strain>
    </source>
</reference>
<dbReference type="PANTHER" id="PTHR30055">
    <property type="entry name" value="HTH-TYPE TRANSCRIPTIONAL REGULATOR RUTR"/>
    <property type="match status" value="1"/>
</dbReference>
<dbReference type="GO" id="GO:0000976">
    <property type="term" value="F:transcription cis-regulatory region binding"/>
    <property type="evidence" value="ECO:0007669"/>
    <property type="project" value="TreeGrafter"/>
</dbReference>
<dbReference type="Pfam" id="PF00440">
    <property type="entry name" value="TetR_N"/>
    <property type="match status" value="1"/>
</dbReference>
<dbReference type="InterPro" id="IPR050109">
    <property type="entry name" value="HTH-type_TetR-like_transc_reg"/>
</dbReference>
<dbReference type="InterPro" id="IPR001647">
    <property type="entry name" value="HTH_TetR"/>
</dbReference>
<dbReference type="Proteomes" id="UP000515800">
    <property type="component" value="Chromosome"/>
</dbReference>
<accession>A0A7G9T766</accession>
<gene>
    <name evidence="4" type="ORF">H9L19_03545</name>
</gene>
<feature type="DNA-binding region" description="H-T-H motif" evidence="2">
    <location>
        <begin position="26"/>
        <end position="45"/>
    </location>
</feature>
<keyword evidence="1 2" id="KW-0238">DNA-binding</keyword>
<dbReference type="GO" id="GO:0003700">
    <property type="term" value="F:DNA-binding transcription factor activity"/>
    <property type="evidence" value="ECO:0007669"/>
    <property type="project" value="TreeGrafter"/>
</dbReference>
<dbReference type="PROSITE" id="PS50977">
    <property type="entry name" value="HTH_TETR_2"/>
    <property type="match status" value="1"/>
</dbReference>
<keyword evidence="5" id="KW-1185">Reference proteome</keyword>
<name>A0A7G9T766_9LACO</name>
<sequence>MARITDRDIFDAAQDVLLEKGVEKARLTDIAKKLNISHAALYKHFPNKEALFDAMQEDWLSGIDHPIISQASRVPIDERETALHDWLQLLLTTRETAFQSNPEMMHFYRLKVKQQNDLIGPRVWEFAEAVERIMAWDSFRQQRGMTIMMALTYFYHPFFSDKWNDNLFQTLFESTWLELLPIVRQEFEREGD</sequence>
<dbReference type="Gene3D" id="1.10.357.10">
    <property type="entry name" value="Tetracycline Repressor, domain 2"/>
    <property type="match status" value="1"/>
</dbReference>
<dbReference type="PRINTS" id="PR00455">
    <property type="entry name" value="HTHTETR"/>
</dbReference>
<evidence type="ECO:0000313" key="4">
    <source>
        <dbReference type="EMBL" id="QNN75941.1"/>
    </source>
</evidence>
<dbReference type="SUPFAM" id="SSF46689">
    <property type="entry name" value="Homeodomain-like"/>
    <property type="match status" value="1"/>
</dbReference>
<evidence type="ECO:0000313" key="5">
    <source>
        <dbReference type="Proteomes" id="UP000515800"/>
    </source>
</evidence>
<evidence type="ECO:0000259" key="3">
    <source>
        <dbReference type="PROSITE" id="PS50977"/>
    </source>
</evidence>